<feature type="region of interest" description="Disordered" evidence="1">
    <location>
        <begin position="388"/>
        <end position="421"/>
    </location>
</feature>
<protein>
    <recommendedName>
        <fullName evidence="3">VWFA domain-containing protein</fullName>
    </recommendedName>
</protein>
<keyword evidence="2" id="KW-0812">Transmembrane</keyword>
<dbReference type="RefSeq" id="WP_315854659.1">
    <property type="nucleotide sequence ID" value="NZ_JACHXU010000019.1"/>
</dbReference>
<gene>
    <name evidence="4" type="ORF">FHS27_004786</name>
</gene>
<dbReference type="InterPro" id="IPR029062">
    <property type="entry name" value="Class_I_gatase-like"/>
</dbReference>
<feature type="transmembrane region" description="Helical" evidence="2">
    <location>
        <begin position="68"/>
        <end position="90"/>
    </location>
</feature>
<proteinExistence type="predicted"/>
<keyword evidence="5" id="KW-1185">Reference proteome</keyword>
<dbReference type="SUPFAM" id="SSF53300">
    <property type="entry name" value="vWA-like"/>
    <property type="match status" value="1"/>
</dbReference>
<feature type="domain" description="VWFA" evidence="3">
    <location>
        <begin position="101"/>
        <end position="281"/>
    </location>
</feature>
<dbReference type="Gene3D" id="3.40.50.880">
    <property type="match status" value="1"/>
</dbReference>
<dbReference type="InterPro" id="IPR036465">
    <property type="entry name" value="vWFA_dom_sf"/>
</dbReference>
<feature type="transmembrane region" description="Helical" evidence="2">
    <location>
        <begin position="35"/>
        <end position="56"/>
    </location>
</feature>
<comment type="caution">
    <text evidence="4">The sequence shown here is derived from an EMBL/GenBank/DDBJ whole genome shotgun (WGS) entry which is preliminary data.</text>
</comment>
<dbReference type="CDD" id="cd00198">
    <property type="entry name" value="vWFA"/>
    <property type="match status" value="1"/>
</dbReference>
<feature type="compositionally biased region" description="Basic and acidic residues" evidence="1">
    <location>
        <begin position="392"/>
        <end position="406"/>
    </location>
</feature>
<reference evidence="4 5" key="1">
    <citation type="submission" date="2020-08" db="EMBL/GenBank/DDBJ databases">
        <title>Genomic Encyclopedia of Type Strains, Phase III (KMG-III): the genomes of soil and plant-associated and newly described type strains.</title>
        <authorList>
            <person name="Whitman W."/>
        </authorList>
    </citation>
    <scope>NUCLEOTIDE SEQUENCE [LARGE SCALE GENOMIC DNA]</scope>
    <source>
        <strain evidence="4 5">CECT 8075</strain>
    </source>
</reference>
<accession>A0A7W5E425</accession>
<dbReference type="PANTHER" id="PTHR37947:SF1">
    <property type="entry name" value="BLL2462 PROTEIN"/>
    <property type="match status" value="1"/>
</dbReference>
<name>A0A7W5E425_9BACT</name>
<evidence type="ECO:0000313" key="5">
    <source>
        <dbReference type="Proteomes" id="UP000536179"/>
    </source>
</evidence>
<evidence type="ECO:0000259" key="3">
    <source>
        <dbReference type="PROSITE" id="PS50234"/>
    </source>
</evidence>
<dbReference type="PROSITE" id="PS50234">
    <property type="entry name" value="VWFA"/>
    <property type="match status" value="1"/>
</dbReference>
<feature type="transmembrane region" description="Helical" evidence="2">
    <location>
        <begin position="866"/>
        <end position="885"/>
    </location>
</feature>
<keyword evidence="2" id="KW-1133">Transmembrane helix</keyword>
<dbReference type="Proteomes" id="UP000536179">
    <property type="component" value="Unassembled WGS sequence"/>
</dbReference>
<sequence length="892" mass="97370">MPTFVPRLIPDWVAHVEPPLSRMGNVGGVRFSTDWPAWLIVSGALAIALFVMWLYLRETSQIGSPFSWLLPAMRGTAVVLACLLLAGPVWHHRQVIGNPAQVVWVVDRSQSMGEHDSQSSRNASRLGRATDLLFGHDREDGWIESLHATHLMDVLAFDDAARVAWSSQSPDGLQVPGNAPENDVPREPGAANVRLSELLEEAGGVRTDLSAPLSRVFEGTRAALSSESGSDEGRAEDEQSASRVVVMFSDGRDSAATTDAAEVATRLADAGWQVHAIGMGSVEESPDVGVVDVDVPERVADDGRLAGRVWVKHYGHDQQTVRVQIRSEGTVVWSDVLKLRGDGKTPVDFDFAVESLMARVAENDVRGVNRDSVALSLVASVWLDESGNDQVSGRDRESGANERSGRMIDSSSAGVDRPSDATSVNDSIAFRVAAASRDRRLLILDGSSRWEMRYLRNLFSRDPAWAVDTVLFGRGTDSPAARRGDDAGELPDSQRSWARYDAVILGEIPPDQWTRRDATHLTEFVAGGGGLIVVDGRYGRIAEFVAGANTPSGSAASPVRSNTGDGEEAIMSALIPVRFDPGVRSQVRTGWIEPTSIGRTHPVMMLNVGDERQTDRDDADGVWKRLPAPTSIASVTAQPDAEVWAEAVDDAGNRSPWLVTRLFGAGRVFYFSADQTWRWRYKIESTLHSRFWNQLMTAAMPPPYAVRDDFVAIGTDKIDYRVGQSATIRVRLLNGSPTENDGVAAPTVDALLLRDEQVVASIPLRLDDAQRRTYVGATDGLPAGEYRVRVRASGFDSAALKATTPFWVVPPRTGELDRLSLDETSLQRIANGGGGEYVHESSAEDILALLKPLSGGRIIESDTPLWQTWWVFTLIVMLLATEWWFRKKVGLV</sequence>
<dbReference type="SUPFAM" id="SSF52317">
    <property type="entry name" value="Class I glutamine amidotransferase-like"/>
    <property type="match status" value="1"/>
</dbReference>
<dbReference type="AlphaFoldDB" id="A0A7W5E425"/>
<dbReference type="PANTHER" id="PTHR37947">
    <property type="entry name" value="BLL2462 PROTEIN"/>
    <property type="match status" value="1"/>
</dbReference>
<evidence type="ECO:0000256" key="2">
    <source>
        <dbReference type="SAM" id="Phobius"/>
    </source>
</evidence>
<organism evidence="4 5">
    <name type="scientific">Aporhodopirellula rubra</name>
    <dbReference type="NCBI Taxonomy" id="980271"/>
    <lineage>
        <taxon>Bacteria</taxon>
        <taxon>Pseudomonadati</taxon>
        <taxon>Planctomycetota</taxon>
        <taxon>Planctomycetia</taxon>
        <taxon>Pirellulales</taxon>
        <taxon>Pirellulaceae</taxon>
        <taxon>Aporhodopirellula</taxon>
    </lineage>
</organism>
<dbReference type="EMBL" id="JACHXU010000019">
    <property type="protein sequence ID" value="MBB3208952.1"/>
    <property type="molecule type" value="Genomic_DNA"/>
</dbReference>
<feature type="region of interest" description="Disordered" evidence="1">
    <location>
        <begin position="168"/>
        <end position="188"/>
    </location>
</feature>
<dbReference type="InterPro" id="IPR002035">
    <property type="entry name" value="VWF_A"/>
</dbReference>
<evidence type="ECO:0000313" key="4">
    <source>
        <dbReference type="EMBL" id="MBB3208952.1"/>
    </source>
</evidence>
<keyword evidence="2" id="KW-0472">Membrane</keyword>
<feature type="region of interest" description="Disordered" evidence="1">
    <location>
        <begin position="222"/>
        <end position="241"/>
    </location>
</feature>
<dbReference type="Gene3D" id="3.40.50.410">
    <property type="entry name" value="von Willebrand factor, type A domain"/>
    <property type="match status" value="1"/>
</dbReference>
<evidence type="ECO:0000256" key="1">
    <source>
        <dbReference type="SAM" id="MobiDB-lite"/>
    </source>
</evidence>